<dbReference type="OrthoDB" id="10264738at2759"/>
<evidence type="ECO:0000313" key="2">
    <source>
        <dbReference type="EMBL" id="KAF6151631.1"/>
    </source>
</evidence>
<dbReference type="Pfam" id="PF00481">
    <property type="entry name" value="PP2C"/>
    <property type="match status" value="1"/>
</dbReference>
<dbReference type="GO" id="GO:0004722">
    <property type="term" value="F:protein serine/threonine phosphatase activity"/>
    <property type="evidence" value="ECO:0007669"/>
    <property type="project" value="InterPro"/>
</dbReference>
<keyword evidence="4" id="KW-1185">Reference proteome</keyword>
<dbReference type="InterPro" id="IPR001932">
    <property type="entry name" value="PPM-type_phosphatase-like_dom"/>
</dbReference>
<dbReference type="EMBL" id="JACGCM010001644">
    <property type="protein sequence ID" value="KAF6152325.1"/>
    <property type="molecule type" value="Genomic_DNA"/>
</dbReference>
<sequence length="250" mass="28219">MVEDTERELKERFIPMNYDEVAFGKLQSLKMGIFSFDDYSYQFYLLEARARLHETEQQRVSRYKSGLIKKLQEVTALQPVFCLTEIVQLAKQASKLHTQYRPLVPAPTMAAPAIPTVAALSYALLEKTMLVISSFAFLGDKYLKPCIIPNPEVMFVPRVKEDECLILASDGLWDVMTNEEVCDMARRRILLWHRKNGAPSSAQRGDGVDPAAQAAAECLSKMALQRGSKDNITVVVVDLKAQRKFKSKPS</sequence>
<dbReference type="CDD" id="cd00143">
    <property type="entry name" value="PP2Cc"/>
    <property type="match status" value="1"/>
</dbReference>
<reference evidence="3 4" key="1">
    <citation type="journal article" date="2020" name="IScience">
        <title>Genome Sequencing of the Endangered Kingdonia uniflora (Circaeasteraceae, Ranunculales) Reveals Potential Mechanisms of Evolutionary Specialization.</title>
        <authorList>
            <person name="Sun Y."/>
            <person name="Deng T."/>
            <person name="Zhang A."/>
            <person name="Moore M.J."/>
            <person name="Landis J.B."/>
            <person name="Lin N."/>
            <person name="Zhang H."/>
            <person name="Zhang X."/>
            <person name="Huang J."/>
            <person name="Zhang X."/>
            <person name="Sun H."/>
            <person name="Wang H."/>
        </authorList>
    </citation>
    <scope>NUCLEOTIDE SEQUENCE [LARGE SCALE GENOMIC DNA]</scope>
    <source>
        <strain evidence="3">TB1705</strain>
        <tissue evidence="3">Leaf</tissue>
    </source>
</reference>
<dbReference type="PANTHER" id="PTHR47992">
    <property type="entry name" value="PROTEIN PHOSPHATASE"/>
    <property type="match status" value="1"/>
</dbReference>
<accession>A0A7J7MBQ7</accession>
<gene>
    <name evidence="2" type="ORF">GIB67_005576</name>
    <name evidence="3" type="ORF">GIB67_005979</name>
</gene>
<comment type="caution">
    <text evidence="3">The sequence shown here is derived from an EMBL/GenBank/DDBJ whole genome shotgun (WGS) entry which is preliminary data.</text>
</comment>
<evidence type="ECO:0000313" key="3">
    <source>
        <dbReference type="EMBL" id="KAF6152325.1"/>
    </source>
</evidence>
<dbReference type="SMART" id="SM00332">
    <property type="entry name" value="PP2Cc"/>
    <property type="match status" value="1"/>
</dbReference>
<organism evidence="3 4">
    <name type="scientific">Kingdonia uniflora</name>
    <dbReference type="NCBI Taxonomy" id="39325"/>
    <lineage>
        <taxon>Eukaryota</taxon>
        <taxon>Viridiplantae</taxon>
        <taxon>Streptophyta</taxon>
        <taxon>Embryophyta</taxon>
        <taxon>Tracheophyta</taxon>
        <taxon>Spermatophyta</taxon>
        <taxon>Magnoliopsida</taxon>
        <taxon>Ranunculales</taxon>
        <taxon>Circaeasteraceae</taxon>
        <taxon>Kingdonia</taxon>
    </lineage>
</organism>
<dbReference type="AlphaFoldDB" id="A0A7J7MBQ7"/>
<proteinExistence type="predicted"/>
<dbReference type="Gene3D" id="3.60.40.10">
    <property type="entry name" value="PPM-type phosphatase domain"/>
    <property type="match status" value="1"/>
</dbReference>
<dbReference type="PROSITE" id="PS51746">
    <property type="entry name" value="PPM_2"/>
    <property type="match status" value="1"/>
</dbReference>
<dbReference type="Proteomes" id="UP000541444">
    <property type="component" value="Unassembled WGS sequence"/>
</dbReference>
<evidence type="ECO:0000313" key="4">
    <source>
        <dbReference type="Proteomes" id="UP000541444"/>
    </source>
</evidence>
<feature type="domain" description="PPM-type phosphatase" evidence="1">
    <location>
        <begin position="1"/>
        <end position="239"/>
    </location>
</feature>
<protein>
    <recommendedName>
        <fullName evidence="1">PPM-type phosphatase domain-containing protein</fullName>
    </recommendedName>
</protein>
<evidence type="ECO:0000259" key="1">
    <source>
        <dbReference type="PROSITE" id="PS51746"/>
    </source>
</evidence>
<name>A0A7J7MBQ7_9MAGN</name>
<dbReference type="EMBL" id="JACGCM010001678">
    <property type="protein sequence ID" value="KAF6151631.1"/>
    <property type="molecule type" value="Genomic_DNA"/>
</dbReference>
<dbReference type="InterPro" id="IPR015655">
    <property type="entry name" value="PP2C"/>
</dbReference>
<dbReference type="SUPFAM" id="SSF81606">
    <property type="entry name" value="PP2C-like"/>
    <property type="match status" value="1"/>
</dbReference>
<dbReference type="InterPro" id="IPR036457">
    <property type="entry name" value="PPM-type-like_dom_sf"/>
</dbReference>